<evidence type="ECO:0000256" key="1">
    <source>
        <dbReference type="SAM" id="MobiDB-lite"/>
    </source>
</evidence>
<protein>
    <recommendedName>
        <fullName evidence="2">BTB domain-containing protein</fullName>
    </recommendedName>
</protein>
<dbReference type="CDD" id="cd18186">
    <property type="entry name" value="BTB_POZ_ZBTB_KLHL-like"/>
    <property type="match status" value="1"/>
</dbReference>
<keyword evidence="4" id="KW-1185">Reference proteome</keyword>
<evidence type="ECO:0000313" key="4">
    <source>
        <dbReference type="Proteomes" id="UP001470230"/>
    </source>
</evidence>
<name>A0ABR2KRF1_9EUKA</name>
<dbReference type="InterPro" id="IPR000210">
    <property type="entry name" value="BTB/POZ_dom"/>
</dbReference>
<dbReference type="InterPro" id="IPR011333">
    <property type="entry name" value="SKP1/BTB/POZ_sf"/>
</dbReference>
<feature type="region of interest" description="Disordered" evidence="1">
    <location>
        <begin position="396"/>
        <end position="416"/>
    </location>
</feature>
<dbReference type="Pfam" id="PF00651">
    <property type="entry name" value="BTB"/>
    <property type="match status" value="1"/>
</dbReference>
<dbReference type="PROSITE" id="PS50097">
    <property type="entry name" value="BTB"/>
    <property type="match status" value="1"/>
</dbReference>
<evidence type="ECO:0000259" key="2">
    <source>
        <dbReference type="PROSITE" id="PS50097"/>
    </source>
</evidence>
<dbReference type="Proteomes" id="UP001470230">
    <property type="component" value="Unassembled WGS sequence"/>
</dbReference>
<dbReference type="EMBL" id="JAPFFF010000003">
    <property type="protein sequence ID" value="KAK8893707.1"/>
    <property type="molecule type" value="Genomic_DNA"/>
</dbReference>
<dbReference type="SUPFAM" id="SSF54695">
    <property type="entry name" value="POZ domain"/>
    <property type="match status" value="1"/>
</dbReference>
<organism evidence="3 4">
    <name type="scientific">Tritrichomonas musculus</name>
    <dbReference type="NCBI Taxonomy" id="1915356"/>
    <lineage>
        <taxon>Eukaryota</taxon>
        <taxon>Metamonada</taxon>
        <taxon>Parabasalia</taxon>
        <taxon>Tritrichomonadida</taxon>
        <taxon>Tritrichomonadidae</taxon>
        <taxon>Tritrichomonas</taxon>
    </lineage>
</organism>
<feature type="compositionally biased region" description="Basic and acidic residues" evidence="1">
    <location>
        <begin position="402"/>
        <end position="411"/>
    </location>
</feature>
<proteinExistence type="predicted"/>
<gene>
    <name evidence="3" type="ORF">M9Y10_022135</name>
</gene>
<dbReference type="Gene3D" id="3.30.710.10">
    <property type="entry name" value="Potassium Channel Kv1.1, Chain A"/>
    <property type="match status" value="1"/>
</dbReference>
<reference evidence="3 4" key="1">
    <citation type="submission" date="2024-04" db="EMBL/GenBank/DDBJ databases">
        <title>Tritrichomonas musculus Genome.</title>
        <authorList>
            <person name="Alves-Ferreira E."/>
            <person name="Grigg M."/>
            <person name="Lorenzi H."/>
            <person name="Galac M."/>
        </authorList>
    </citation>
    <scope>NUCLEOTIDE SEQUENCE [LARGE SCALE GENOMIC DNA]</scope>
    <source>
        <strain evidence="3 4">EAF2021</strain>
    </source>
</reference>
<evidence type="ECO:0000313" key="3">
    <source>
        <dbReference type="EMBL" id="KAK8893707.1"/>
    </source>
</evidence>
<accession>A0ABR2KRF1</accession>
<sequence length="689" mass="79314">MVISKMFNEEDFSKDESLICLSQFDFSNLLYNTLFSDFAIIVPNPPNGKKSLIPSHKFILHSSSGYFRNFFESAPNEKEVSVCFPDWATYGIYEILEHIYSRKSIKLSVDNIASIVCVAFSWSVDGLKDELYNFLNSKIPVSLSLPILLKIYNYIPINCKSEQILVEMTGRGLTSFGKAQFEDLPYRLLFKIVDYVGSLLPDEKNTFMLCEIIENYFQKNIVKLGSHEYNQLVKKFTMKANHSGIINLYKIGLMYGWNVRLVETKILHTWKNLNQEMLSQLPIQSLKKLLHENFLNIDSEDDLVDFIFLVYKTHSFDIDSKLKNAISSSSTQSNMKSFSVSNFKSSFSTEFTQNSTSHSFFNLTLNTLLDSSSLLVNDNSSQSSYYKNVASDLYSSSNEEDTNQHENEENNNKNISNKNVDEISTLWKELRISFLSKKSIERLNQSPLVPDYIKNSIVHKTYNIQQAPRLPRTKVKCLILGACDDSALRDVRNLLLSTSFEESNIQSVRADREFDINMIFEYHSVLIYGFFLFWNRDEVSKKLFEFHNEGGGVFICYGAIRSDSFGIGEPFLSCLPIYHIDNPDFTNEFIITDKRKTRSEGCKYMRIICRARNDGIVENYWDDGVPFLIRKCRDKEGHGAIYVLNATPVSGDIIGQQWSNKDKHIQNMMSNVIIYVSNVLISKRKKENS</sequence>
<feature type="domain" description="BTB" evidence="2">
    <location>
        <begin position="36"/>
        <end position="103"/>
    </location>
</feature>
<comment type="caution">
    <text evidence="3">The sequence shown here is derived from an EMBL/GenBank/DDBJ whole genome shotgun (WGS) entry which is preliminary data.</text>
</comment>